<dbReference type="PATRIC" id="fig|1121022.4.peg.1872"/>
<feature type="signal peptide" evidence="11">
    <location>
        <begin position="1"/>
        <end position="21"/>
    </location>
</feature>
<feature type="chain" id="PRO_5004727439" description="TonB-denpendent receptor" evidence="11">
    <location>
        <begin position="22"/>
        <end position="929"/>
    </location>
</feature>
<dbReference type="EMBL" id="AWGB01000015">
    <property type="protein sequence ID" value="ESQ91816.1"/>
    <property type="molecule type" value="Genomic_DNA"/>
</dbReference>
<dbReference type="AlphaFoldDB" id="V4PTY5"/>
<evidence type="ECO:0000256" key="8">
    <source>
        <dbReference type="PROSITE-ProRule" id="PRU01360"/>
    </source>
</evidence>
<keyword evidence="5 9" id="KW-0798">TonB box</keyword>
<keyword evidence="11" id="KW-0732">Signal</keyword>
<feature type="domain" description="TonB-dependent receptor-like beta-barrel" evidence="12">
    <location>
        <begin position="419"/>
        <end position="896"/>
    </location>
</feature>
<dbReference type="InterPro" id="IPR000531">
    <property type="entry name" value="Beta-barrel_TonB"/>
</dbReference>
<keyword evidence="6 8" id="KW-0472">Membrane</keyword>
<evidence type="ECO:0000256" key="6">
    <source>
        <dbReference type="ARBA" id="ARBA00023136"/>
    </source>
</evidence>
<organism evidence="14 15">
    <name type="scientific">Asticcacaulis benevestitus DSM 16100 = ATCC BAA-896</name>
    <dbReference type="NCBI Taxonomy" id="1121022"/>
    <lineage>
        <taxon>Bacteria</taxon>
        <taxon>Pseudomonadati</taxon>
        <taxon>Pseudomonadota</taxon>
        <taxon>Alphaproteobacteria</taxon>
        <taxon>Caulobacterales</taxon>
        <taxon>Caulobacteraceae</taxon>
        <taxon>Asticcacaulis</taxon>
    </lineage>
</organism>
<dbReference type="Pfam" id="PF00593">
    <property type="entry name" value="TonB_dep_Rec_b-barrel"/>
    <property type="match status" value="1"/>
</dbReference>
<dbReference type="CDD" id="cd01347">
    <property type="entry name" value="ligand_gated_channel"/>
    <property type="match status" value="1"/>
</dbReference>
<evidence type="ECO:0000256" key="9">
    <source>
        <dbReference type="RuleBase" id="RU003357"/>
    </source>
</evidence>
<dbReference type="PANTHER" id="PTHR40980">
    <property type="entry name" value="PLUG DOMAIN-CONTAINING PROTEIN"/>
    <property type="match status" value="1"/>
</dbReference>
<dbReference type="InterPro" id="IPR039426">
    <property type="entry name" value="TonB-dep_rcpt-like"/>
</dbReference>
<gene>
    <name evidence="14" type="ORF">ABENE_09290</name>
</gene>
<dbReference type="Gene3D" id="2.40.170.20">
    <property type="entry name" value="TonB-dependent receptor, beta-barrel domain"/>
    <property type="match status" value="1"/>
</dbReference>
<keyword evidence="15" id="KW-1185">Reference proteome</keyword>
<dbReference type="NCBIfam" id="TIGR01782">
    <property type="entry name" value="TonB-Xanth-Caul"/>
    <property type="match status" value="1"/>
</dbReference>
<keyword evidence="7 8" id="KW-0998">Cell outer membrane</keyword>
<dbReference type="eggNOG" id="COG1629">
    <property type="taxonomic scope" value="Bacteria"/>
</dbReference>
<dbReference type="eggNOG" id="COG4771">
    <property type="taxonomic scope" value="Bacteria"/>
</dbReference>
<reference evidence="14 15" key="1">
    <citation type="journal article" date="2014" name="Nature">
        <title>Sequential evolution of bacterial morphology by co-option of a developmental regulator.</title>
        <authorList>
            <person name="Jiang C."/>
            <person name="Brown P.J."/>
            <person name="Ducret A."/>
            <person name="Brun Y.V."/>
        </authorList>
    </citation>
    <scope>NUCLEOTIDE SEQUENCE [LARGE SCALE GENOMIC DNA]</scope>
    <source>
        <strain evidence="14 15">DSM 16100</strain>
    </source>
</reference>
<dbReference type="Proteomes" id="UP000017837">
    <property type="component" value="Unassembled WGS sequence"/>
</dbReference>
<evidence type="ECO:0000256" key="11">
    <source>
        <dbReference type="SAM" id="SignalP"/>
    </source>
</evidence>
<keyword evidence="3 8" id="KW-1134">Transmembrane beta strand</keyword>
<comment type="similarity">
    <text evidence="8 9">Belongs to the TonB-dependent receptor family.</text>
</comment>
<evidence type="ECO:0000256" key="1">
    <source>
        <dbReference type="ARBA" id="ARBA00004571"/>
    </source>
</evidence>
<evidence type="ECO:0000313" key="15">
    <source>
        <dbReference type="Proteomes" id="UP000017837"/>
    </source>
</evidence>
<dbReference type="Pfam" id="PF07715">
    <property type="entry name" value="Plug"/>
    <property type="match status" value="1"/>
</dbReference>
<comment type="subcellular location">
    <subcellularLocation>
        <location evidence="1 8">Cell outer membrane</location>
        <topology evidence="1 8">Multi-pass membrane protein</topology>
    </subcellularLocation>
</comment>
<evidence type="ECO:0008006" key="16">
    <source>
        <dbReference type="Google" id="ProtNLM"/>
    </source>
</evidence>
<sequence>MWLLSAAAIAAICCAPGYASAQSANAAANDDTMTVVITGIRRSQRQSIDIKKVAINSVDAIASEDLGKMPDQNVAESLQRVPGITIDHNRGVGNGVTVRGLGPQFNTVTVNGRVIATDGAGREFNFDILPSELISSAEVYKSPQANLNGASIGATINIHTLRPLEQKGGFQAGGSARANIDDLGNKTTPSAAAYMTWKSKSGRVGASVVLSYDEKYERTDDFFPGASSYPRSFDDGYYGTASHNNGSLCVGSVSGGKCNPRIANNVTLFRNVDMYHNSINQVEFDHRKRTGLNVTLQYDVSDELRLTFDALASYNDDHYHGSGIGPDFSGGTLVNQIVQGGTDTTEMVAGQPRTVHNGGVAVSESFTNGTVDEIVEDRPATSLTDLFGFNARWKHDAFTLSFDVDTSKAQYRDSKGMFTTVRLKGMDYTYDRRTGSPLMSLSLSNPNYPDASTDVSHRNAHYMSTEGSDLDDTINEVKVDGKWDGDAIALYGGLGYSERTKVTTGYAQPTACAYCGSDVILPSSIFHPTNYNFMGSSGVPTVANWVDYNTNDLIAALKALNVSADPSTHSGDYMDPVKDPAGSSSVQEKVALGYVMTEYKGNLGSMPLAVNTGVRIESTDFTSDGAGQTVISAKPNGTGQNIIVLSDIVPLSFNGHYLDILPSFNARLNLTDDLILRGAASRVISRPTLTDLSSAQSISSNPGNERISKGNPNLQPFRASQAEAGLEWYFDKDSILSATGFYKSIDSFITRGVTTQQVDQVTFIVDQPVNGKGATVKGLELAFRTVFSRLPSPWNGLGTQISYTYTDSDADYSNSAKESVHYSLEGLSKDSFTFVGFYEKGPIQARISYTWRDKYLVAPQTQTGVPEFSASYNQLDAGLQYAINDHVMLTLDGTNLTDSKEFHYANYYYDTQEYRDVGRRYTVGVRFKY</sequence>
<evidence type="ECO:0000313" key="14">
    <source>
        <dbReference type="EMBL" id="ESQ91816.1"/>
    </source>
</evidence>
<dbReference type="InterPro" id="IPR036942">
    <property type="entry name" value="Beta-barrel_TonB_sf"/>
</dbReference>
<evidence type="ECO:0000259" key="12">
    <source>
        <dbReference type="Pfam" id="PF00593"/>
    </source>
</evidence>
<dbReference type="SUPFAM" id="SSF56935">
    <property type="entry name" value="Porins"/>
    <property type="match status" value="1"/>
</dbReference>
<evidence type="ECO:0000256" key="5">
    <source>
        <dbReference type="ARBA" id="ARBA00023077"/>
    </source>
</evidence>
<dbReference type="PANTHER" id="PTHR40980:SF3">
    <property type="entry name" value="TONB-DEPENDENT RECEPTOR-LIKE BETA-BARREL DOMAIN-CONTAINING PROTEIN"/>
    <property type="match status" value="1"/>
</dbReference>
<feature type="region of interest" description="Disordered" evidence="10">
    <location>
        <begin position="693"/>
        <end position="714"/>
    </location>
</feature>
<dbReference type="InterPro" id="IPR037066">
    <property type="entry name" value="Plug_dom_sf"/>
</dbReference>
<protein>
    <recommendedName>
        <fullName evidence="16">TonB-denpendent receptor</fullName>
    </recommendedName>
</protein>
<evidence type="ECO:0000256" key="4">
    <source>
        <dbReference type="ARBA" id="ARBA00022692"/>
    </source>
</evidence>
<dbReference type="Gene3D" id="2.170.130.10">
    <property type="entry name" value="TonB-dependent receptor, plug domain"/>
    <property type="match status" value="1"/>
</dbReference>
<comment type="caution">
    <text evidence="14">The sequence shown here is derived from an EMBL/GenBank/DDBJ whole genome shotgun (WGS) entry which is preliminary data.</text>
</comment>
<dbReference type="GO" id="GO:0009279">
    <property type="term" value="C:cell outer membrane"/>
    <property type="evidence" value="ECO:0007669"/>
    <property type="project" value="UniProtKB-SubCell"/>
</dbReference>
<dbReference type="STRING" id="1121022.GCA_000376105_02641"/>
<evidence type="ECO:0000256" key="3">
    <source>
        <dbReference type="ARBA" id="ARBA00022452"/>
    </source>
</evidence>
<name>V4PTY5_9CAUL</name>
<feature type="compositionally biased region" description="Polar residues" evidence="10">
    <location>
        <begin position="693"/>
        <end position="703"/>
    </location>
</feature>
<dbReference type="PROSITE" id="PS52016">
    <property type="entry name" value="TONB_DEPENDENT_REC_3"/>
    <property type="match status" value="1"/>
</dbReference>
<evidence type="ECO:0000256" key="7">
    <source>
        <dbReference type="ARBA" id="ARBA00023237"/>
    </source>
</evidence>
<evidence type="ECO:0000256" key="2">
    <source>
        <dbReference type="ARBA" id="ARBA00022448"/>
    </source>
</evidence>
<keyword evidence="2 8" id="KW-0813">Transport</keyword>
<dbReference type="InterPro" id="IPR012910">
    <property type="entry name" value="Plug_dom"/>
</dbReference>
<keyword evidence="4 8" id="KW-0812">Transmembrane</keyword>
<dbReference type="InterPro" id="IPR010104">
    <property type="entry name" value="TonB_rcpt_bac"/>
</dbReference>
<evidence type="ECO:0000259" key="13">
    <source>
        <dbReference type="Pfam" id="PF07715"/>
    </source>
</evidence>
<evidence type="ECO:0000256" key="10">
    <source>
        <dbReference type="SAM" id="MobiDB-lite"/>
    </source>
</evidence>
<feature type="domain" description="TonB-dependent receptor plug" evidence="13">
    <location>
        <begin position="56"/>
        <end position="150"/>
    </location>
</feature>
<proteinExistence type="inferred from homology"/>
<accession>V4PTY5</accession>